<dbReference type="SUPFAM" id="SSF141072">
    <property type="entry name" value="CalX-like"/>
    <property type="match status" value="1"/>
</dbReference>
<dbReference type="Pfam" id="PF13620">
    <property type="entry name" value="CarboxypepD_reg"/>
    <property type="match status" value="4"/>
</dbReference>
<keyword evidence="2" id="KW-0677">Repeat</keyword>
<dbReference type="InterPro" id="IPR035986">
    <property type="entry name" value="PKD_dom_sf"/>
</dbReference>
<dbReference type="SUPFAM" id="SSF49299">
    <property type="entry name" value="PKD domain"/>
    <property type="match status" value="1"/>
</dbReference>
<dbReference type="GO" id="GO:0030246">
    <property type="term" value="F:carbohydrate binding"/>
    <property type="evidence" value="ECO:0007669"/>
    <property type="project" value="InterPro"/>
</dbReference>
<dbReference type="InterPro" id="IPR013784">
    <property type="entry name" value="Carb-bd-like_fold"/>
</dbReference>
<dbReference type="Pfam" id="PF03160">
    <property type="entry name" value="Calx-beta"/>
    <property type="match status" value="1"/>
</dbReference>
<reference evidence="5 6" key="1">
    <citation type="submission" date="2018-12" db="EMBL/GenBank/DDBJ databases">
        <title>Genome Sequence of Candidatus Viridilinea halotolerans isolated from saline sulfide-rich spring.</title>
        <authorList>
            <person name="Grouzdev D.S."/>
            <person name="Burganskaya E.I."/>
            <person name="Krutkina M.S."/>
            <person name="Sukhacheva M.V."/>
            <person name="Gorlenko V.M."/>
        </authorList>
    </citation>
    <scope>NUCLEOTIDE SEQUENCE [LARGE SCALE GENOMIC DNA]</scope>
    <source>
        <strain evidence="5">Chok-6</strain>
    </source>
</reference>
<comment type="caution">
    <text evidence="5">The sequence shown here is derived from an EMBL/GenBank/DDBJ whole genome shotgun (WGS) entry which is preliminary data.</text>
</comment>
<dbReference type="GO" id="GO:0016020">
    <property type="term" value="C:membrane"/>
    <property type="evidence" value="ECO:0007669"/>
    <property type="project" value="InterPro"/>
</dbReference>
<proteinExistence type="predicted"/>
<dbReference type="Pfam" id="PF00801">
    <property type="entry name" value="PKD"/>
    <property type="match status" value="1"/>
</dbReference>
<organism evidence="5 6">
    <name type="scientific">Candidatus Viridilinea halotolerans</name>
    <dbReference type="NCBI Taxonomy" id="2491704"/>
    <lineage>
        <taxon>Bacteria</taxon>
        <taxon>Bacillati</taxon>
        <taxon>Chloroflexota</taxon>
        <taxon>Chloroflexia</taxon>
        <taxon>Chloroflexales</taxon>
        <taxon>Chloroflexineae</taxon>
        <taxon>Oscillochloridaceae</taxon>
        <taxon>Candidatus Viridilinea</taxon>
    </lineage>
</organism>
<dbReference type="GO" id="GO:0007154">
    <property type="term" value="P:cell communication"/>
    <property type="evidence" value="ECO:0007669"/>
    <property type="project" value="InterPro"/>
</dbReference>
<evidence type="ECO:0000256" key="2">
    <source>
        <dbReference type="ARBA" id="ARBA00022737"/>
    </source>
</evidence>
<keyword evidence="1" id="KW-0732">Signal</keyword>
<dbReference type="InterPro" id="IPR051417">
    <property type="entry name" value="SDr/BOS_complex"/>
</dbReference>
<dbReference type="PANTHER" id="PTHR23303">
    <property type="entry name" value="CARBOXYPEPTIDASE REGULATORY REGION-CONTAINING"/>
    <property type="match status" value="1"/>
</dbReference>
<dbReference type="Gene3D" id="2.60.40.1120">
    <property type="entry name" value="Carboxypeptidase-like, regulatory domain"/>
    <property type="match status" value="5"/>
</dbReference>
<protein>
    <submittedName>
        <fullName evidence="5">PKD domain-containing protein</fullName>
    </submittedName>
</protein>
<dbReference type="Gene3D" id="2.60.40.2030">
    <property type="match status" value="1"/>
</dbReference>
<dbReference type="SUPFAM" id="SSF49464">
    <property type="entry name" value="Carboxypeptidase regulatory domain-like"/>
    <property type="match status" value="2"/>
</dbReference>
<accession>A0A426U9V0</accession>
<dbReference type="CDD" id="cd00146">
    <property type="entry name" value="PKD"/>
    <property type="match status" value="1"/>
</dbReference>
<evidence type="ECO:0000313" key="6">
    <source>
        <dbReference type="Proteomes" id="UP000280307"/>
    </source>
</evidence>
<dbReference type="SMART" id="SM00237">
    <property type="entry name" value="Calx_beta"/>
    <property type="match status" value="1"/>
</dbReference>
<gene>
    <name evidence="5" type="ORF">EI684_02035</name>
</gene>
<dbReference type="SUPFAM" id="SSF49478">
    <property type="entry name" value="Cna protein B-type domain"/>
    <property type="match status" value="2"/>
</dbReference>
<dbReference type="PROSITE" id="PS50093">
    <property type="entry name" value="PKD"/>
    <property type="match status" value="1"/>
</dbReference>
<dbReference type="InterPro" id="IPR038081">
    <property type="entry name" value="CalX-like_sf"/>
</dbReference>
<dbReference type="InterPro" id="IPR003644">
    <property type="entry name" value="Calx_beta"/>
</dbReference>
<evidence type="ECO:0000313" key="5">
    <source>
        <dbReference type="EMBL" id="RRR77061.1"/>
    </source>
</evidence>
<evidence type="ECO:0000256" key="1">
    <source>
        <dbReference type="ARBA" id="ARBA00022729"/>
    </source>
</evidence>
<dbReference type="Gene3D" id="2.60.40.10">
    <property type="entry name" value="Immunoglobulins"/>
    <property type="match status" value="3"/>
</dbReference>
<dbReference type="InterPro" id="IPR000601">
    <property type="entry name" value="PKD_dom"/>
</dbReference>
<sequence length="1324" mass="139747">MNTSSQIWQNDNKSVMPVDRLFSSGFIKKKVFMPTSADHSGSRPLMFRILTGLCLLMALFAVAAALPVQASNGSIGGRVTDHAGNPLQGVSVHALSAGGGGWGAQTNAAGNYSFGSLPVGSYRITFAGTTRLLPIQYYNNASTVGDATLVAVAAGQAVTGINAQYDMSASVRGMVTDRSSGTPLAGIRVRINYFSDEWYSSWLQATTDISGTYTFAALVPGDYRLYFYDPDDEYVPQYYDGAREMSAATAVSATSGVQLTANAILDRGGCISGRVADQENDAPIAGVSVSASAWMHRTTTSDAQGEYRICGLAEGNYSVSFSHQDYQDQSYPNSTQVALGQTAANINMALQRLNRISGVVRGAGQPLANAHVSLYQKDSSGSYIRWWAMSYTDQNGSYTTHGLPDGDYKVEVRNTSSASNWASRFYPTSSTLSGADELSLSGGITRTVDVDLVAGATLSGRVTAADTGAGMATNVTFYINDGDTWRSVGDAWGGNDGNYSLNRLASGEYRLCFSPNWEARAYLIRCYNNQADLALGTTVTVAAGATLTGIDTALPLGGSITGQIYVGDAPLNPWMHESYQELGYVVLYREVGGEWQFYQSQYLNAREEEGAGAYRFVGLPTGNYRVGLPDGSYEGNARPAYHPAAATLAEATTVAVTQGQALSGIDIVAQPGGAMSGVVRVDGVRQYGVHIVAYDAATRNWVASTYSNRDGSYRLPRLATGSYLVRFGASGGLYTPAYYNQVAEMDAATPVAVVEGVTTGGIDADLTGVAGGDAYFSGVHVAGPRQVEVFTPVRYEAALSGGRNVALSWHMGAEALTSGPTLDYTFNATGTYTLTLVASNSLHTMTNTLVVDVFRTAPELGTITGQARTSGGVKLPGVHVVANRIVAGVPPFVVGTTRTDAEGNYSLANLPVGQYQISFYDPTNQRRQFYNQAGSASSATLVAVQDRATTSSIDAVFADPLPPAAQINGNGSGVTSDPDTGLVTVSVANGRARDLVVVREVVCANGATPSAVTLHLGTAPFPMSEHPTGSGIFRVTIPASQVAAGELKLTFDCGAGAERVDLGRVVLFDPSGFVRDANTLAPIEGAVVQIFNVPSYAPKVDGNDTRPNTCETPATLNGRTWDNLPAANEALGIIAAADPNLIDPQVNPQVTGVDGYYGWDVARGCWYITVEAPGYERRVSTMVGVPPEVLDLHMHLTPLTPAQTPTLNFAEAQYQVNEGAQQVEIAVTLSIPLSNTVTVNYQSNGGTALAGGDYTALIGTLRFAPGETRKVVTLDLLDNARLSGERSVNLALNNAVGARLGEQAHTTLTIRDSQVQVFLPLVAR</sequence>
<feature type="domain" description="PKD" evidence="4">
    <location>
        <begin position="776"/>
        <end position="860"/>
    </location>
</feature>
<dbReference type="Proteomes" id="UP000280307">
    <property type="component" value="Unassembled WGS sequence"/>
</dbReference>
<dbReference type="InterPro" id="IPR008969">
    <property type="entry name" value="CarboxyPept-like_regulatory"/>
</dbReference>
<dbReference type="EMBL" id="RSAS01000080">
    <property type="protein sequence ID" value="RRR77061.1"/>
    <property type="molecule type" value="Genomic_DNA"/>
</dbReference>
<keyword evidence="3" id="KW-0106">Calcium</keyword>
<dbReference type="InterPro" id="IPR013783">
    <property type="entry name" value="Ig-like_fold"/>
</dbReference>
<evidence type="ECO:0000259" key="4">
    <source>
        <dbReference type="PROSITE" id="PS50093"/>
    </source>
</evidence>
<name>A0A426U9V0_9CHLR</name>
<dbReference type="PANTHER" id="PTHR23303:SF14">
    <property type="entry name" value="BOS COMPLEX SUBUNIT NOMO1-RELATED"/>
    <property type="match status" value="1"/>
</dbReference>
<evidence type="ECO:0000256" key="3">
    <source>
        <dbReference type="ARBA" id="ARBA00022837"/>
    </source>
</evidence>
<dbReference type="SUPFAM" id="SSF49452">
    <property type="entry name" value="Starch-binding domain-like"/>
    <property type="match status" value="3"/>
</dbReference>